<gene>
    <name evidence="3" type="ORF">ACFQNG_00985</name>
</gene>
<dbReference type="Gene3D" id="3.40.50.12780">
    <property type="entry name" value="N-terminal domain of ligase-like"/>
    <property type="match status" value="1"/>
</dbReference>
<evidence type="ECO:0000259" key="1">
    <source>
        <dbReference type="Pfam" id="PF00501"/>
    </source>
</evidence>
<dbReference type="InterPro" id="IPR000873">
    <property type="entry name" value="AMP-dep_synth/lig_dom"/>
</dbReference>
<dbReference type="PROSITE" id="PS00455">
    <property type="entry name" value="AMP_BINDING"/>
    <property type="match status" value="1"/>
</dbReference>
<comment type="caution">
    <text evidence="3">The sequence shown here is derived from an EMBL/GenBank/DDBJ whole genome shotgun (WGS) entry which is preliminary data.</text>
</comment>
<feature type="domain" description="AMP-dependent synthetase/ligase" evidence="1">
    <location>
        <begin position="13"/>
        <end position="367"/>
    </location>
</feature>
<dbReference type="PANTHER" id="PTHR43767">
    <property type="entry name" value="LONG-CHAIN-FATTY-ACID--COA LIGASE"/>
    <property type="match status" value="1"/>
</dbReference>
<evidence type="ECO:0000259" key="2">
    <source>
        <dbReference type="Pfam" id="PF13193"/>
    </source>
</evidence>
<dbReference type="EMBL" id="JBHTBW010000004">
    <property type="protein sequence ID" value="MFC7439742.1"/>
    <property type="molecule type" value="Genomic_DNA"/>
</dbReference>
<dbReference type="Pfam" id="PF13193">
    <property type="entry name" value="AMP-binding_C"/>
    <property type="match status" value="1"/>
</dbReference>
<dbReference type="InterPro" id="IPR050237">
    <property type="entry name" value="ATP-dep_AMP-bd_enzyme"/>
</dbReference>
<dbReference type="Gene3D" id="3.30.300.30">
    <property type="match status" value="1"/>
</dbReference>
<dbReference type="Proteomes" id="UP001596500">
    <property type="component" value="Unassembled WGS sequence"/>
</dbReference>
<dbReference type="InterPro" id="IPR045851">
    <property type="entry name" value="AMP-bd_C_sf"/>
</dbReference>
<dbReference type="InterPro" id="IPR042099">
    <property type="entry name" value="ANL_N_sf"/>
</dbReference>
<accession>A0ABW2RFP4</accession>
<dbReference type="PANTHER" id="PTHR43767:SF1">
    <property type="entry name" value="NONRIBOSOMAL PEPTIDE SYNTHASE PES1 (EUROFUNG)-RELATED"/>
    <property type="match status" value="1"/>
</dbReference>
<name>A0ABW2RFP4_9BACL</name>
<sequence>MTKNGFTLGELLKRRARFSPCHEALVGPRRRLNFEEFNHISNQIGHYLLEQGIQPGDRVALLACTNFHFSLLYFAAAKVGAITVGLNWRLTPAELNRILDDCQPRIIFYDDLYADLVDNLTLHPSTQTVRALYHYDLDPAFTKAYAIHPTTEPEVEVDPDEPVVLTYTSGTTGAPKGVMITHRNLYEAGVMNSCTLQQQMGDRMLYITPLCHITGTGMLAYQPMIGLTYVFMPQFDPAKYMDLLDKERITHSLLVPGLLRLLFPLFLESDKEFGSFKEFISGGSSVPSDVIRQYEALGFNITQCYASTEALFISLWNVSMGMEHCHTVGKSFLGELKVVDPVTREELPQGEIGEIAVSSPMLFKGYWNQPEETAKVLVDGWLYTGDAGRFDKDNYLEIVDRYKDVIHCSGGEKIYPAEVEQVILGVDDVVEVALIGVKHEVWNEIPRAYVVKKPDSLLTETDVLDYAHAKLAEYKLMEVTFVEQLPRNAFGKVMKAVLREQANANRGQAHT</sequence>
<dbReference type="SUPFAM" id="SSF56801">
    <property type="entry name" value="Acetyl-CoA synthetase-like"/>
    <property type="match status" value="1"/>
</dbReference>
<protein>
    <submittedName>
        <fullName evidence="3">Class I adenylate-forming enzyme family protein</fullName>
    </submittedName>
</protein>
<dbReference type="RefSeq" id="WP_379862927.1">
    <property type="nucleotide sequence ID" value="NZ_JBHTBW010000004.1"/>
</dbReference>
<dbReference type="InterPro" id="IPR025110">
    <property type="entry name" value="AMP-bd_C"/>
</dbReference>
<evidence type="ECO:0000313" key="3">
    <source>
        <dbReference type="EMBL" id="MFC7439742.1"/>
    </source>
</evidence>
<keyword evidence="4" id="KW-1185">Reference proteome</keyword>
<organism evidence="3 4">
    <name type="scientific">Laceyella putida</name>
    <dbReference type="NCBI Taxonomy" id="110101"/>
    <lineage>
        <taxon>Bacteria</taxon>
        <taxon>Bacillati</taxon>
        <taxon>Bacillota</taxon>
        <taxon>Bacilli</taxon>
        <taxon>Bacillales</taxon>
        <taxon>Thermoactinomycetaceae</taxon>
        <taxon>Laceyella</taxon>
    </lineage>
</organism>
<feature type="domain" description="AMP-binding enzyme C-terminal" evidence="2">
    <location>
        <begin position="418"/>
        <end position="492"/>
    </location>
</feature>
<evidence type="ECO:0000313" key="4">
    <source>
        <dbReference type="Proteomes" id="UP001596500"/>
    </source>
</evidence>
<dbReference type="InterPro" id="IPR020845">
    <property type="entry name" value="AMP-binding_CS"/>
</dbReference>
<proteinExistence type="predicted"/>
<reference evidence="4" key="1">
    <citation type="journal article" date="2019" name="Int. J. Syst. Evol. Microbiol.">
        <title>The Global Catalogue of Microorganisms (GCM) 10K type strain sequencing project: providing services to taxonomists for standard genome sequencing and annotation.</title>
        <authorList>
            <consortium name="The Broad Institute Genomics Platform"/>
            <consortium name="The Broad Institute Genome Sequencing Center for Infectious Disease"/>
            <person name="Wu L."/>
            <person name="Ma J."/>
        </authorList>
    </citation>
    <scope>NUCLEOTIDE SEQUENCE [LARGE SCALE GENOMIC DNA]</scope>
    <source>
        <strain evidence="4">CGMCC 1.12942</strain>
    </source>
</reference>
<dbReference type="Pfam" id="PF00501">
    <property type="entry name" value="AMP-binding"/>
    <property type="match status" value="1"/>
</dbReference>